<proteinExistence type="predicted"/>
<organism evidence="2 3">
    <name type="scientific">Mesorhizobium denitrificans</name>
    <dbReference type="NCBI Taxonomy" id="2294114"/>
    <lineage>
        <taxon>Bacteria</taxon>
        <taxon>Pseudomonadati</taxon>
        <taxon>Pseudomonadota</taxon>
        <taxon>Alphaproteobacteria</taxon>
        <taxon>Hyphomicrobiales</taxon>
        <taxon>Phyllobacteriaceae</taxon>
        <taxon>Mesorhizobium</taxon>
    </lineage>
</organism>
<gene>
    <name evidence="2" type="ORF">DY251_20940</name>
</gene>
<evidence type="ECO:0000313" key="3">
    <source>
        <dbReference type="Proteomes" id="UP000262379"/>
    </source>
</evidence>
<protein>
    <submittedName>
        <fullName evidence="2">Uncharacterized protein</fullName>
    </submittedName>
</protein>
<comment type="caution">
    <text evidence="2">The sequence shown here is derived from an EMBL/GenBank/DDBJ whole genome shotgun (WGS) entry which is preliminary data.</text>
</comment>
<accession>A0A371X1Z9</accession>
<dbReference type="RefSeq" id="WP_116625852.1">
    <property type="nucleotide sequence ID" value="NZ_QURN01000029.1"/>
</dbReference>
<keyword evidence="1" id="KW-0472">Membrane</keyword>
<sequence>MGLELGPPWLVLLEDADGETIVVFRDNFTGASMPRAISIRKNEPGSYAAVMDRHGNFARHSDGSLYDPIEETKGRNGGTFADRGHRALIVAGNLLPRETGMRRRRPWYFWPLVYLAMFFGWIIVAALI</sequence>
<name>A0A371X1Z9_9HYPH</name>
<feature type="transmembrane region" description="Helical" evidence="1">
    <location>
        <begin position="107"/>
        <end position="127"/>
    </location>
</feature>
<dbReference type="EMBL" id="QURN01000029">
    <property type="protein sequence ID" value="RFC63250.1"/>
    <property type="molecule type" value="Genomic_DNA"/>
</dbReference>
<keyword evidence="3" id="KW-1185">Reference proteome</keyword>
<keyword evidence="1" id="KW-1133">Transmembrane helix</keyword>
<evidence type="ECO:0000256" key="1">
    <source>
        <dbReference type="SAM" id="Phobius"/>
    </source>
</evidence>
<dbReference type="AlphaFoldDB" id="A0A371X1Z9"/>
<reference evidence="3" key="1">
    <citation type="submission" date="2018-08" db="EMBL/GenBank/DDBJ databases">
        <authorList>
            <person name="Im W.T."/>
        </authorList>
    </citation>
    <scope>NUCLEOTIDE SEQUENCE [LARGE SCALE GENOMIC DNA]</scope>
    <source>
        <strain evidence="3">LA-28</strain>
    </source>
</reference>
<evidence type="ECO:0000313" key="2">
    <source>
        <dbReference type="EMBL" id="RFC63250.1"/>
    </source>
</evidence>
<dbReference type="Proteomes" id="UP000262379">
    <property type="component" value="Unassembled WGS sequence"/>
</dbReference>
<keyword evidence="1" id="KW-0812">Transmembrane</keyword>